<dbReference type="AlphaFoldDB" id="A0A0P8WJD6"/>
<organism evidence="2 3">
    <name type="scientific">Oxobacter pfennigii</name>
    <dbReference type="NCBI Taxonomy" id="36849"/>
    <lineage>
        <taxon>Bacteria</taxon>
        <taxon>Bacillati</taxon>
        <taxon>Bacillota</taxon>
        <taxon>Clostridia</taxon>
        <taxon>Eubacteriales</taxon>
        <taxon>Clostridiaceae</taxon>
        <taxon>Oxobacter</taxon>
    </lineage>
</organism>
<gene>
    <name evidence="2" type="primary">bmrR_3</name>
    <name evidence="2" type="ORF">OXPF_40510</name>
</gene>
<dbReference type="SUPFAM" id="SSF46955">
    <property type="entry name" value="Putative DNA-binding domain"/>
    <property type="match status" value="1"/>
</dbReference>
<dbReference type="Pfam" id="PF00376">
    <property type="entry name" value="MerR"/>
    <property type="match status" value="1"/>
</dbReference>
<evidence type="ECO:0000313" key="3">
    <source>
        <dbReference type="Proteomes" id="UP000050326"/>
    </source>
</evidence>
<dbReference type="GO" id="GO:0006355">
    <property type="term" value="P:regulation of DNA-templated transcription"/>
    <property type="evidence" value="ECO:0007669"/>
    <property type="project" value="InterPro"/>
</dbReference>
<dbReference type="PATRIC" id="fig|36849.3.peg.4282"/>
<feature type="domain" description="HTH merR-type" evidence="1">
    <location>
        <begin position="1"/>
        <end position="41"/>
    </location>
</feature>
<accession>A0A0P8WJD6</accession>
<evidence type="ECO:0000313" key="2">
    <source>
        <dbReference type="EMBL" id="KPU42266.1"/>
    </source>
</evidence>
<dbReference type="EMBL" id="LKET01000068">
    <property type="protein sequence ID" value="KPU42266.1"/>
    <property type="molecule type" value="Genomic_DNA"/>
</dbReference>
<dbReference type="GO" id="GO:0003677">
    <property type="term" value="F:DNA binding"/>
    <property type="evidence" value="ECO:0007669"/>
    <property type="project" value="InterPro"/>
</dbReference>
<dbReference type="STRING" id="36849.OXPF_40510"/>
<dbReference type="Proteomes" id="UP000050326">
    <property type="component" value="Unassembled WGS sequence"/>
</dbReference>
<name>A0A0P8WJD6_9CLOT</name>
<dbReference type="Gene3D" id="1.10.1660.10">
    <property type="match status" value="1"/>
</dbReference>
<dbReference type="InterPro" id="IPR000551">
    <property type="entry name" value="MerR-type_HTH_dom"/>
</dbReference>
<reference evidence="2 3" key="1">
    <citation type="submission" date="2015-09" db="EMBL/GenBank/DDBJ databases">
        <title>Genome sequence of Oxobacter pfennigii DSM 3222.</title>
        <authorList>
            <person name="Poehlein A."/>
            <person name="Bengelsdorf F.R."/>
            <person name="Schiel-Bengelsdorf B."/>
            <person name="Duerre P."/>
            <person name="Daniel R."/>
        </authorList>
    </citation>
    <scope>NUCLEOTIDE SEQUENCE [LARGE SCALE GENOMIC DNA]</scope>
    <source>
        <strain evidence="2 3">DSM 3222</strain>
    </source>
</reference>
<dbReference type="InterPro" id="IPR009061">
    <property type="entry name" value="DNA-bd_dom_put_sf"/>
</dbReference>
<protein>
    <submittedName>
        <fullName evidence="2">Multidrug-efflux transporter 1 regulator</fullName>
    </submittedName>
</protein>
<proteinExistence type="predicted"/>
<comment type="caution">
    <text evidence="2">The sequence shown here is derived from an EMBL/GenBank/DDBJ whole genome shotgun (WGS) entry which is preliminary data.</text>
</comment>
<sequence>MYRIGMFSKLGKTTIKTLRYYDEVGLLTPAYVNEENGYHYYATDQLFKKYRFPLKSKD</sequence>
<evidence type="ECO:0000259" key="1">
    <source>
        <dbReference type="PROSITE" id="PS50937"/>
    </source>
</evidence>
<dbReference type="OrthoDB" id="9773308at2"/>
<keyword evidence="3" id="KW-1185">Reference proteome</keyword>
<dbReference type="PROSITE" id="PS50937">
    <property type="entry name" value="HTH_MERR_2"/>
    <property type="match status" value="1"/>
</dbReference>